<dbReference type="EMBL" id="CAAALY010125839">
    <property type="protein sequence ID" value="VEL31737.1"/>
    <property type="molecule type" value="Genomic_DNA"/>
</dbReference>
<dbReference type="AlphaFoldDB" id="A0A448X9N7"/>
<keyword evidence="2" id="KW-1185">Reference proteome</keyword>
<protein>
    <submittedName>
        <fullName evidence="1">Uncharacterized protein</fullName>
    </submittedName>
</protein>
<proteinExistence type="predicted"/>
<evidence type="ECO:0000313" key="1">
    <source>
        <dbReference type="EMBL" id="VEL31737.1"/>
    </source>
</evidence>
<accession>A0A448X9N7</accession>
<comment type="caution">
    <text evidence="1">The sequence shown here is derived from an EMBL/GenBank/DDBJ whole genome shotgun (WGS) entry which is preliminary data.</text>
</comment>
<organism evidence="1 2">
    <name type="scientific">Protopolystoma xenopodis</name>
    <dbReference type="NCBI Taxonomy" id="117903"/>
    <lineage>
        <taxon>Eukaryota</taxon>
        <taxon>Metazoa</taxon>
        <taxon>Spiralia</taxon>
        <taxon>Lophotrochozoa</taxon>
        <taxon>Platyhelminthes</taxon>
        <taxon>Monogenea</taxon>
        <taxon>Polyopisthocotylea</taxon>
        <taxon>Polystomatidea</taxon>
        <taxon>Polystomatidae</taxon>
        <taxon>Protopolystoma</taxon>
    </lineage>
</organism>
<sequence>MEVVPRNSGKLNTHCFGPRSPETWPSVWLPGQLETIQAPVGIPFHLPTLPFSPFSSPHTLPPIGLCIHSGCIHSLHCLAIRRQTHFIGSFNSSLVIANSHN</sequence>
<gene>
    <name evidence="1" type="ORF">PXEA_LOCUS25177</name>
</gene>
<evidence type="ECO:0000313" key="2">
    <source>
        <dbReference type="Proteomes" id="UP000784294"/>
    </source>
</evidence>
<name>A0A448X9N7_9PLAT</name>
<reference evidence="1" key="1">
    <citation type="submission" date="2018-11" db="EMBL/GenBank/DDBJ databases">
        <authorList>
            <consortium name="Pathogen Informatics"/>
        </authorList>
    </citation>
    <scope>NUCLEOTIDE SEQUENCE</scope>
</reference>
<dbReference type="Proteomes" id="UP000784294">
    <property type="component" value="Unassembled WGS sequence"/>
</dbReference>